<comment type="caution">
    <text evidence="2">The sequence shown here is derived from an EMBL/GenBank/DDBJ whole genome shotgun (WGS) entry which is preliminary data.</text>
</comment>
<gene>
    <name evidence="2" type="ORF">EV659_101198</name>
</gene>
<evidence type="ECO:0000313" key="2">
    <source>
        <dbReference type="EMBL" id="TCP38299.1"/>
    </source>
</evidence>
<evidence type="ECO:0000313" key="3">
    <source>
        <dbReference type="Proteomes" id="UP000295399"/>
    </source>
</evidence>
<reference evidence="2 3" key="1">
    <citation type="submission" date="2019-03" db="EMBL/GenBank/DDBJ databases">
        <title>Genomic Encyclopedia of Type Strains, Phase IV (KMG-IV): sequencing the most valuable type-strain genomes for metagenomic binning, comparative biology and taxonomic classification.</title>
        <authorList>
            <person name="Goeker M."/>
        </authorList>
    </citation>
    <scope>NUCLEOTIDE SEQUENCE [LARGE SCALE GENOMIC DNA]</scope>
    <source>
        <strain evidence="2 3">DSM 2132</strain>
    </source>
</reference>
<dbReference type="EMBL" id="SLXO01000001">
    <property type="protein sequence ID" value="TCP38299.1"/>
    <property type="molecule type" value="Genomic_DNA"/>
</dbReference>
<dbReference type="InterPro" id="IPR001509">
    <property type="entry name" value="Epimerase_deHydtase"/>
</dbReference>
<proteinExistence type="predicted"/>
<dbReference type="Proteomes" id="UP000295399">
    <property type="component" value="Unassembled WGS sequence"/>
</dbReference>
<dbReference type="SUPFAM" id="SSF51735">
    <property type="entry name" value="NAD(P)-binding Rossmann-fold domains"/>
    <property type="match status" value="1"/>
</dbReference>
<dbReference type="GO" id="GO:0005737">
    <property type="term" value="C:cytoplasm"/>
    <property type="evidence" value="ECO:0007669"/>
    <property type="project" value="TreeGrafter"/>
</dbReference>
<dbReference type="AlphaFoldDB" id="A0A4R2PR55"/>
<dbReference type="GO" id="GO:0004029">
    <property type="term" value="F:aldehyde dehydrogenase (NAD+) activity"/>
    <property type="evidence" value="ECO:0007669"/>
    <property type="project" value="TreeGrafter"/>
</dbReference>
<keyword evidence="3" id="KW-1185">Reference proteome</keyword>
<dbReference type="RefSeq" id="WP_132706634.1">
    <property type="nucleotide sequence ID" value="NZ_JACIGF010000001.1"/>
</dbReference>
<dbReference type="Gene3D" id="3.40.50.720">
    <property type="entry name" value="NAD(P)-binding Rossmann-like Domain"/>
    <property type="match status" value="1"/>
</dbReference>
<accession>A0A4R2PR55</accession>
<name>A0A4R2PR55_RHOSA</name>
<dbReference type="InterPro" id="IPR036291">
    <property type="entry name" value="NAD(P)-bd_dom_sf"/>
</dbReference>
<dbReference type="Pfam" id="PF01370">
    <property type="entry name" value="Epimerase"/>
    <property type="match status" value="1"/>
</dbReference>
<feature type="domain" description="NAD-dependent epimerase/dehydratase" evidence="1">
    <location>
        <begin position="11"/>
        <end position="238"/>
    </location>
</feature>
<dbReference type="PANTHER" id="PTHR48079">
    <property type="entry name" value="PROTEIN YEEZ"/>
    <property type="match status" value="1"/>
</dbReference>
<protein>
    <submittedName>
        <fullName evidence="2">Dihydroflavonol-4-reductase</fullName>
    </submittedName>
</protein>
<evidence type="ECO:0000259" key="1">
    <source>
        <dbReference type="Pfam" id="PF01370"/>
    </source>
</evidence>
<dbReference type="InParanoid" id="A0A4R2PR55"/>
<dbReference type="OrthoDB" id="9801785at2"/>
<organism evidence="2 3">
    <name type="scientific">Rhodothalassium salexigens DSM 2132</name>
    <dbReference type="NCBI Taxonomy" id="1188247"/>
    <lineage>
        <taxon>Bacteria</taxon>
        <taxon>Pseudomonadati</taxon>
        <taxon>Pseudomonadota</taxon>
        <taxon>Alphaproteobacteria</taxon>
        <taxon>Rhodothalassiales</taxon>
        <taxon>Rhodothalassiaceae</taxon>
        <taxon>Rhodothalassium</taxon>
    </lineage>
</organism>
<dbReference type="PANTHER" id="PTHR48079:SF6">
    <property type="entry name" value="NAD(P)-BINDING DOMAIN-CONTAINING PROTEIN-RELATED"/>
    <property type="match status" value="1"/>
</dbReference>
<dbReference type="InterPro" id="IPR051783">
    <property type="entry name" value="NAD(P)-dependent_oxidoreduct"/>
</dbReference>
<sequence>MTAPDRRPGLALVTGGSGFIGSLLCRDLLAAGWQVRVLDPQAPERDQAGQLEWVQASVTDAAAVAQAVAGARRVFHLAALSHLWVPDPAAYEAVNAQGTETVLGAAAAAGAEAIVHTSTEVILRGWRDPSPEPVREDDPLPEAEALAGPYCRSKWRAERTARRLAADGAPVRIVYPTVPVGPGDRWRTPPSAMLAQILFAPPPASLASLFNLVDVDAVAQGHLLAAERGVPGGRYLLGGEHWTYDQIAAHLAPLARAPAPRRHIPYALAAGFARLDTGLASVTKKPPQAPIEGVRLVRHPTRIDNALARRALGWAPGDTGAALTRAAQWLLEQAAA</sequence>